<keyword evidence="4" id="KW-1185">Reference proteome</keyword>
<dbReference type="InterPro" id="IPR015943">
    <property type="entry name" value="WD40/YVTN_repeat-like_dom_sf"/>
</dbReference>
<sequence>MKTSVVDLYKATCLRKFLEDKESSLDYVREEIQSYEERIVRYRQHIPYLIKEIEELKGAIAEEDKLLKNKEEPKEKKLKSDQVKKDVIDHMTGLPEGESVIVENELHLKYIEQVKAAREAMYNGNLEGAIQADNAAHKLNAESDYYLEPNILYYASSLFEDGKDDFTNHLDDTKSSQGPTWNVSDLCQTPVGITKRMLIPTEENIEKTFAVAKERYENGTLFEPDFKAMISLVRPEKGSDYDVWFMNDIKYELEELEQYHKQIYQRFCIRSVNQTADDRNDEMDPDGGNLEEVEQNALANDDNEDDEEDSEGTDDGVRTDTFSALEFEMDDDAWEAIKIVVREKIEHMKLEHKKELELPHPDSAALARYNHSAHYFFASKEASESMDTLQNSLVKCKLRTRPIISDSYNINKRDHSIPSRKGKTPFLIPTFAMNHFHVDGNMMGMCGYRDGFDEDRNDGYIGYQSVPCPVNLDSADFEKNLRDANGSNSAWWDIGGTEMIHEGREYFNSCLVDAKNNRIWSSSRKGTVYSYAPNEEKRLLTYFSFPEKDIKQNTFYDVFPMTRCDNVIVGTTGSECIFTWNANERHDSDESLPYHKILVDEESNFCAGEVQCWQGSQVVILGREAYTGKSQMERRSLGTVKSVSRTPKLFDIQSEKLIGLFCGVTGTSIDQQLCQNDHLLFCMDNKRAGVGLDTRTFQPTFLLHSDHSRVLGVPTGGGSPVAFTYGREKEDIKCWDLRKPSSHVYTMATGNTTVQNLYWHEPTSSLLASTCSRHSPSRGYRGEYFMYDEEFDSDDNQESFFSKDGWPKGAAYQQFYFGKDEWFREGCTGFSNIVQYAFENGRPMHQS</sequence>
<gene>
    <name evidence="3" type="ORF">CTEN210_09927</name>
</gene>
<proteinExistence type="predicted"/>
<accession>A0AAD3CYF4</accession>
<feature type="coiled-coil region" evidence="1">
    <location>
        <begin position="18"/>
        <end position="45"/>
    </location>
</feature>
<evidence type="ECO:0000256" key="1">
    <source>
        <dbReference type="SAM" id="Coils"/>
    </source>
</evidence>
<feature type="region of interest" description="Disordered" evidence="2">
    <location>
        <begin position="298"/>
        <end position="317"/>
    </location>
</feature>
<feature type="compositionally biased region" description="Acidic residues" evidence="2">
    <location>
        <begin position="301"/>
        <end position="314"/>
    </location>
</feature>
<reference evidence="3 4" key="1">
    <citation type="journal article" date="2021" name="Sci. Rep.">
        <title>The genome of the diatom Chaetoceros tenuissimus carries an ancient integrated fragment of an extant virus.</title>
        <authorList>
            <person name="Hongo Y."/>
            <person name="Kimura K."/>
            <person name="Takaki Y."/>
            <person name="Yoshida Y."/>
            <person name="Baba S."/>
            <person name="Kobayashi G."/>
            <person name="Nagasaki K."/>
            <person name="Hano T."/>
            <person name="Tomaru Y."/>
        </authorList>
    </citation>
    <scope>NUCLEOTIDE SEQUENCE [LARGE SCALE GENOMIC DNA]</scope>
    <source>
        <strain evidence="3 4">NIES-3715</strain>
    </source>
</reference>
<dbReference type="EMBL" id="BLLK01000047">
    <property type="protein sequence ID" value="GFH53451.1"/>
    <property type="molecule type" value="Genomic_DNA"/>
</dbReference>
<keyword evidence="1" id="KW-0175">Coiled coil</keyword>
<dbReference type="InterPro" id="IPR036322">
    <property type="entry name" value="WD40_repeat_dom_sf"/>
</dbReference>
<dbReference type="AlphaFoldDB" id="A0AAD3CYF4"/>
<protein>
    <submittedName>
        <fullName evidence="3">Uncharacterized protein</fullName>
    </submittedName>
</protein>
<dbReference type="Proteomes" id="UP001054902">
    <property type="component" value="Unassembled WGS sequence"/>
</dbReference>
<organism evidence="3 4">
    <name type="scientific">Chaetoceros tenuissimus</name>
    <dbReference type="NCBI Taxonomy" id="426638"/>
    <lineage>
        <taxon>Eukaryota</taxon>
        <taxon>Sar</taxon>
        <taxon>Stramenopiles</taxon>
        <taxon>Ochrophyta</taxon>
        <taxon>Bacillariophyta</taxon>
        <taxon>Coscinodiscophyceae</taxon>
        <taxon>Chaetocerotophycidae</taxon>
        <taxon>Chaetocerotales</taxon>
        <taxon>Chaetocerotaceae</taxon>
        <taxon>Chaetoceros</taxon>
    </lineage>
</organism>
<evidence type="ECO:0000313" key="3">
    <source>
        <dbReference type="EMBL" id="GFH53451.1"/>
    </source>
</evidence>
<comment type="caution">
    <text evidence="3">The sequence shown here is derived from an EMBL/GenBank/DDBJ whole genome shotgun (WGS) entry which is preliminary data.</text>
</comment>
<dbReference type="Gene3D" id="2.130.10.10">
    <property type="entry name" value="YVTN repeat-like/Quinoprotein amine dehydrogenase"/>
    <property type="match status" value="1"/>
</dbReference>
<evidence type="ECO:0000256" key="2">
    <source>
        <dbReference type="SAM" id="MobiDB-lite"/>
    </source>
</evidence>
<evidence type="ECO:0000313" key="4">
    <source>
        <dbReference type="Proteomes" id="UP001054902"/>
    </source>
</evidence>
<name>A0AAD3CYF4_9STRA</name>
<dbReference type="SUPFAM" id="SSF50978">
    <property type="entry name" value="WD40 repeat-like"/>
    <property type="match status" value="1"/>
</dbReference>